<evidence type="ECO:0000313" key="3">
    <source>
        <dbReference type="Proteomes" id="UP000024836"/>
    </source>
</evidence>
<keyword evidence="1" id="KW-0812">Transmembrane</keyword>
<reference evidence="2 3" key="1">
    <citation type="submission" date="2013-04" db="EMBL/GenBank/DDBJ databases">
        <title>Shimia sp. 22II-S11-Z10 Genome Sequencing.</title>
        <authorList>
            <person name="Lai Q."/>
            <person name="Li G."/>
            <person name="Shao Z."/>
        </authorList>
    </citation>
    <scope>NUCLEOTIDE SEQUENCE [LARGE SCALE GENOMIC DNA]</scope>
    <source>
        <strain evidence="3">22II-S11-Z10</strain>
    </source>
</reference>
<proteinExistence type="predicted"/>
<dbReference type="Proteomes" id="UP000024836">
    <property type="component" value="Unassembled WGS sequence"/>
</dbReference>
<dbReference type="eggNOG" id="ENOG502Z9JM">
    <property type="taxonomic scope" value="Bacteria"/>
</dbReference>
<feature type="transmembrane region" description="Helical" evidence="1">
    <location>
        <begin position="12"/>
        <end position="37"/>
    </location>
</feature>
<dbReference type="EMBL" id="AQQY01000003">
    <property type="protein sequence ID" value="KCV82478.1"/>
    <property type="molecule type" value="Genomic_DNA"/>
</dbReference>
<dbReference type="InterPro" id="IPR019651">
    <property type="entry name" value="Glutamate_DH_NAD-spec"/>
</dbReference>
<evidence type="ECO:0000313" key="2">
    <source>
        <dbReference type="EMBL" id="KCV82478.1"/>
    </source>
</evidence>
<evidence type="ECO:0000256" key="1">
    <source>
        <dbReference type="SAM" id="Phobius"/>
    </source>
</evidence>
<keyword evidence="1" id="KW-1133">Transmembrane helix</keyword>
<keyword evidence="1" id="KW-0472">Membrane</keyword>
<keyword evidence="3" id="KW-1185">Reference proteome</keyword>
<dbReference type="Pfam" id="PF10712">
    <property type="entry name" value="NAD-GH"/>
    <property type="match status" value="1"/>
</dbReference>
<organism evidence="2 3">
    <name type="scientific">Actibacterium atlanticum</name>
    <dbReference type="NCBI Taxonomy" id="1461693"/>
    <lineage>
        <taxon>Bacteria</taxon>
        <taxon>Pseudomonadati</taxon>
        <taxon>Pseudomonadota</taxon>
        <taxon>Alphaproteobacteria</taxon>
        <taxon>Rhodobacterales</taxon>
        <taxon>Roseobacteraceae</taxon>
        <taxon>Actibacterium</taxon>
    </lineage>
</organism>
<comment type="caution">
    <text evidence="2">The sequence shown here is derived from an EMBL/GenBank/DDBJ whole genome shotgun (WGS) entry which is preliminary data.</text>
</comment>
<name>A0A058ZLP2_9RHOB</name>
<gene>
    <name evidence="2" type="ORF">ATO10_06036</name>
</gene>
<dbReference type="AlphaFoldDB" id="A0A058ZLP2"/>
<accession>A0A058ZLP2</accession>
<protein>
    <submittedName>
        <fullName evidence="2">Putative NAD-specific glutamate dehydrogenase</fullName>
    </submittedName>
</protein>
<sequence>MLFHRLFGRMDQAFSLVAGFDLLTTILIGLGVGFGVLNHLFDVVVRQTARGLDGDRLLFAGAFVLGAHGHDAVGVNVEGHFDLRQTTRCRRDFFQVELAQNLVVCSHFALTLEHAQGHGVLVVFGGREDLRLLGRDRGVAVDQAGEHTAQGLDAQRQRSHVQQNHVFNVALQNTGLNGGAHGNHFVRVHAFVGLFTEKLGDLFDHFRHPGLTTDQYDLVDVVGRQTGVFQSSLTRLDRVLDQVVDQRFQLGTGQFHNHVQRCAGVRVHCDERLVDFGLLARGQFDFGFFSGFFQTLQGHLVLGQVSAVFLFELARQILNDAHVKVFTTQEGVAVGRFHFEQTVVDFQNGDIESTAAKVIYGDGFGFFLVQTVGQRSSGGFVDDAQHFQTGDFTGVFGGLALSVVEVSRNGDHGLGNVFAQIGFSGLFHLLQDEGRDLAGAVLFAVGFDPGVAVAAIHDGIGHVFLIFGNSRVVNAATDQAFHGEHGVCRVGDSLPFGRLADKAFTVSEADDRRRGTCAFGVFDNTGLRAVHDGNARVGGPEVDTDYFGHIFYLFIRRYFECGPRLRLPHSDPKRSGQGFPDRGSRRI</sequence>